<reference evidence="3 4" key="1">
    <citation type="journal article" date="2018" name="Front. Plant Sci.">
        <title>Red Clover (Trifolium pratense) and Zigzag Clover (T. medium) - A Picture of Genomic Similarities and Differences.</title>
        <authorList>
            <person name="Dluhosova J."/>
            <person name="Istvanek J."/>
            <person name="Nedelnik J."/>
            <person name="Repkova J."/>
        </authorList>
    </citation>
    <scope>NUCLEOTIDE SEQUENCE [LARGE SCALE GENOMIC DNA]</scope>
    <source>
        <strain evidence="4">cv. 10/8</strain>
        <tissue evidence="3">Leaf</tissue>
    </source>
</reference>
<sequence>MASLLPSHLFFIITAVLHLLPFQPAASVTPPPSTCLSPPPTAPRPVFQQQHKTIS</sequence>
<comment type="caution">
    <text evidence="3">The sequence shown here is derived from an EMBL/GenBank/DDBJ whole genome shotgun (WGS) entry which is preliminary data.</text>
</comment>
<feature type="signal peptide" evidence="2">
    <location>
        <begin position="1"/>
        <end position="27"/>
    </location>
</feature>
<evidence type="ECO:0000313" key="3">
    <source>
        <dbReference type="EMBL" id="MCI95925.1"/>
    </source>
</evidence>
<feature type="chain" id="PRO_5017433272" evidence="2">
    <location>
        <begin position="28"/>
        <end position="55"/>
    </location>
</feature>
<feature type="region of interest" description="Disordered" evidence="1">
    <location>
        <begin position="26"/>
        <end position="55"/>
    </location>
</feature>
<dbReference type="Proteomes" id="UP000265520">
    <property type="component" value="Unassembled WGS sequence"/>
</dbReference>
<organism evidence="3 4">
    <name type="scientific">Trifolium medium</name>
    <dbReference type="NCBI Taxonomy" id="97028"/>
    <lineage>
        <taxon>Eukaryota</taxon>
        <taxon>Viridiplantae</taxon>
        <taxon>Streptophyta</taxon>
        <taxon>Embryophyta</taxon>
        <taxon>Tracheophyta</taxon>
        <taxon>Spermatophyta</taxon>
        <taxon>Magnoliopsida</taxon>
        <taxon>eudicotyledons</taxon>
        <taxon>Gunneridae</taxon>
        <taxon>Pentapetalae</taxon>
        <taxon>rosids</taxon>
        <taxon>fabids</taxon>
        <taxon>Fabales</taxon>
        <taxon>Fabaceae</taxon>
        <taxon>Papilionoideae</taxon>
        <taxon>50 kb inversion clade</taxon>
        <taxon>NPAAA clade</taxon>
        <taxon>Hologalegina</taxon>
        <taxon>IRL clade</taxon>
        <taxon>Trifolieae</taxon>
        <taxon>Trifolium</taxon>
    </lineage>
</organism>
<evidence type="ECO:0000256" key="2">
    <source>
        <dbReference type="SAM" id="SignalP"/>
    </source>
</evidence>
<dbReference type="AlphaFoldDB" id="A0A392WAP8"/>
<protein>
    <submittedName>
        <fullName evidence="3">Uncharacterized protein</fullName>
    </submittedName>
</protein>
<feature type="compositionally biased region" description="Pro residues" evidence="1">
    <location>
        <begin position="29"/>
        <end position="43"/>
    </location>
</feature>
<name>A0A392WAP8_9FABA</name>
<keyword evidence="2" id="KW-0732">Signal</keyword>
<feature type="non-terminal residue" evidence="3">
    <location>
        <position position="55"/>
    </location>
</feature>
<evidence type="ECO:0000256" key="1">
    <source>
        <dbReference type="SAM" id="MobiDB-lite"/>
    </source>
</evidence>
<keyword evidence="4" id="KW-1185">Reference proteome</keyword>
<evidence type="ECO:0000313" key="4">
    <source>
        <dbReference type="Proteomes" id="UP000265520"/>
    </source>
</evidence>
<dbReference type="EMBL" id="LXQA011400376">
    <property type="protein sequence ID" value="MCI95925.1"/>
    <property type="molecule type" value="Genomic_DNA"/>
</dbReference>
<accession>A0A392WAP8</accession>
<proteinExistence type="predicted"/>